<accession>A0A2R6XGR2</accession>
<evidence type="ECO:0000313" key="3">
    <source>
        <dbReference type="Proteomes" id="UP000244005"/>
    </source>
</evidence>
<evidence type="ECO:0000313" key="2">
    <source>
        <dbReference type="EMBL" id="PTQ45305.1"/>
    </source>
</evidence>
<organism evidence="2 3">
    <name type="scientific">Marchantia polymorpha</name>
    <name type="common">Common liverwort</name>
    <name type="synonym">Marchantia aquatica</name>
    <dbReference type="NCBI Taxonomy" id="3197"/>
    <lineage>
        <taxon>Eukaryota</taxon>
        <taxon>Viridiplantae</taxon>
        <taxon>Streptophyta</taxon>
        <taxon>Embryophyta</taxon>
        <taxon>Marchantiophyta</taxon>
        <taxon>Marchantiopsida</taxon>
        <taxon>Marchantiidae</taxon>
        <taxon>Marchantiales</taxon>
        <taxon>Marchantiaceae</taxon>
        <taxon>Marchantia</taxon>
    </lineage>
</organism>
<dbReference type="Gramene" id="Mp2g08180.1">
    <property type="protein sequence ID" value="Mp2g08180.1.cds1"/>
    <property type="gene ID" value="Mp2g08180"/>
</dbReference>
<gene>
    <name evidence="2" type="ORF">MARPO_0015s0103</name>
</gene>
<evidence type="ECO:0000256" key="1">
    <source>
        <dbReference type="SAM" id="MobiDB-lite"/>
    </source>
</evidence>
<reference evidence="3" key="1">
    <citation type="journal article" date="2017" name="Cell">
        <title>Insights into land plant evolution garnered from the Marchantia polymorpha genome.</title>
        <authorList>
            <person name="Bowman J.L."/>
            <person name="Kohchi T."/>
            <person name="Yamato K.T."/>
            <person name="Jenkins J."/>
            <person name="Shu S."/>
            <person name="Ishizaki K."/>
            <person name="Yamaoka S."/>
            <person name="Nishihama R."/>
            <person name="Nakamura Y."/>
            <person name="Berger F."/>
            <person name="Adam C."/>
            <person name="Aki S.S."/>
            <person name="Althoff F."/>
            <person name="Araki T."/>
            <person name="Arteaga-Vazquez M.A."/>
            <person name="Balasubrmanian S."/>
            <person name="Barry K."/>
            <person name="Bauer D."/>
            <person name="Boehm C.R."/>
            <person name="Briginshaw L."/>
            <person name="Caballero-Perez J."/>
            <person name="Catarino B."/>
            <person name="Chen F."/>
            <person name="Chiyoda S."/>
            <person name="Chovatia M."/>
            <person name="Davies K.M."/>
            <person name="Delmans M."/>
            <person name="Demura T."/>
            <person name="Dierschke T."/>
            <person name="Dolan L."/>
            <person name="Dorantes-Acosta A.E."/>
            <person name="Eklund D.M."/>
            <person name="Florent S.N."/>
            <person name="Flores-Sandoval E."/>
            <person name="Fujiyama A."/>
            <person name="Fukuzawa H."/>
            <person name="Galik B."/>
            <person name="Grimanelli D."/>
            <person name="Grimwood J."/>
            <person name="Grossniklaus U."/>
            <person name="Hamada T."/>
            <person name="Haseloff J."/>
            <person name="Hetherington A.J."/>
            <person name="Higo A."/>
            <person name="Hirakawa Y."/>
            <person name="Hundley H.N."/>
            <person name="Ikeda Y."/>
            <person name="Inoue K."/>
            <person name="Inoue S.I."/>
            <person name="Ishida S."/>
            <person name="Jia Q."/>
            <person name="Kakita M."/>
            <person name="Kanazawa T."/>
            <person name="Kawai Y."/>
            <person name="Kawashima T."/>
            <person name="Kennedy M."/>
            <person name="Kinose K."/>
            <person name="Kinoshita T."/>
            <person name="Kohara Y."/>
            <person name="Koide E."/>
            <person name="Komatsu K."/>
            <person name="Kopischke S."/>
            <person name="Kubo M."/>
            <person name="Kyozuka J."/>
            <person name="Lagercrantz U."/>
            <person name="Lin S.S."/>
            <person name="Lindquist E."/>
            <person name="Lipzen A.M."/>
            <person name="Lu C.W."/>
            <person name="De Luna E."/>
            <person name="Martienssen R.A."/>
            <person name="Minamino N."/>
            <person name="Mizutani M."/>
            <person name="Mizutani M."/>
            <person name="Mochizuki N."/>
            <person name="Monte I."/>
            <person name="Mosher R."/>
            <person name="Nagasaki H."/>
            <person name="Nakagami H."/>
            <person name="Naramoto S."/>
            <person name="Nishitani K."/>
            <person name="Ohtani M."/>
            <person name="Okamoto T."/>
            <person name="Okumura M."/>
            <person name="Phillips J."/>
            <person name="Pollak B."/>
            <person name="Reinders A."/>
            <person name="Rovekamp M."/>
            <person name="Sano R."/>
            <person name="Sawa S."/>
            <person name="Schmid M.W."/>
            <person name="Shirakawa M."/>
            <person name="Solano R."/>
            <person name="Spunde A."/>
            <person name="Suetsugu N."/>
            <person name="Sugano S."/>
            <person name="Sugiyama A."/>
            <person name="Sun R."/>
            <person name="Suzuki Y."/>
            <person name="Takenaka M."/>
            <person name="Takezawa D."/>
            <person name="Tomogane H."/>
            <person name="Tsuzuki M."/>
            <person name="Ueda T."/>
            <person name="Umeda M."/>
            <person name="Ward J.M."/>
            <person name="Watanabe Y."/>
            <person name="Yazaki K."/>
            <person name="Yokoyama R."/>
            <person name="Yoshitake Y."/>
            <person name="Yotsui I."/>
            <person name="Zachgo S."/>
            <person name="Schmutz J."/>
        </authorList>
    </citation>
    <scope>NUCLEOTIDE SEQUENCE [LARGE SCALE GENOMIC DNA]</scope>
    <source>
        <strain evidence="3">Tak-1</strain>
    </source>
</reference>
<proteinExistence type="predicted"/>
<dbReference type="AlphaFoldDB" id="A0A2R6XGR2"/>
<keyword evidence="3" id="KW-1185">Reference proteome</keyword>
<name>A0A2R6XGR2_MARPO</name>
<feature type="region of interest" description="Disordered" evidence="1">
    <location>
        <begin position="1"/>
        <end position="56"/>
    </location>
</feature>
<feature type="compositionally biased region" description="Basic and acidic residues" evidence="1">
    <location>
        <begin position="44"/>
        <end position="56"/>
    </location>
</feature>
<dbReference type="EMBL" id="KZ772687">
    <property type="protein sequence ID" value="PTQ45305.1"/>
    <property type="molecule type" value="Genomic_DNA"/>
</dbReference>
<sequence length="76" mass="8125">MHAPCPVAFLTRGRGPSRPFGRIAGAGGRQRRFKQSSAGAPAESKGDHEPAKTKEVQGERMMFTLGLGGQISRCEN</sequence>
<dbReference type="Proteomes" id="UP000244005">
    <property type="component" value="Unassembled WGS sequence"/>
</dbReference>
<protein>
    <submittedName>
        <fullName evidence="2">Uncharacterized protein</fullName>
    </submittedName>
</protein>